<dbReference type="EMBL" id="OX596091">
    <property type="protein sequence ID" value="CAN0549262.1"/>
    <property type="molecule type" value="Genomic_DNA"/>
</dbReference>
<organism evidence="1 2">
    <name type="scientific">Rangifer tarandus platyrhynchus</name>
    <name type="common">Svalbard reindeer</name>
    <dbReference type="NCBI Taxonomy" id="3082113"/>
    <lineage>
        <taxon>Eukaryota</taxon>
        <taxon>Metazoa</taxon>
        <taxon>Chordata</taxon>
        <taxon>Craniata</taxon>
        <taxon>Vertebrata</taxon>
        <taxon>Euteleostomi</taxon>
        <taxon>Mammalia</taxon>
        <taxon>Eutheria</taxon>
        <taxon>Laurasiatheria</taxon>
        <taxon>Artiodactyla</taxon>
        <taxon>Ruminantia</taxon>
        <taxon>Pecora</taxon>
        <taxon>Cervidae</taxon>
        <taxon>Odocoileinae</taxon>
        <taxon>Rangifer</taxon>
    </lineage>
</organism>
<reference evidence="1" key="2">
    <citation type="submission" date="2025-03" db="EMBL/GenBank/DDBJ databases">
        <authorList>
            <consortium name="ELIXIR-Norway"/>
            <consortium name="Elixir Norway"/>
        </authorList>
    </citation>
    <scope>NUCLEOTIDE SEQUENCE</scope>
</reference>
<accession>A0AC60A348</accession>
<evidence type="ECO:0000313" key="2">
    <source>
        <dbReference type="Proteomes" id="UP001162501"/>
    </source>
</evidence>
<dbReference type="Proteomes" id="UP001162501">
    <property type="component" value="Chromosome 7"/>
</dbReference>
<proteinExistence type="predicted"/>
<name>A0AC60A348_RANTA</name>
<gene>
    <name evidence="1" type="ORF">MRATA1EN22A_LOCUS25943</name>
</gene>
<protein>
    <submittedName>
        <fullName evidence="1">Uncharacterized protein</fullName>
    </submittedName>
</protein>
<evidence type="ECO:0000313" key="1">
    <source>
        <dbReference type="EMBL" id="CAN0549262.1"/>
    </source>
</evidence>
<sequence>MEREPPAPPGREQRIRPQVGRMCAVGVRFVIRPYPSRCGSELNSKNKTKTNRNLAVVSEDWGFHRGRGVRVSVKAVPAPARLSASDPVVTAGLPRCLSIPAAGPVQSGRHRLLLVQAECRQESSSMGTQ</sequence>
<reference evidence="1" key="1">
    <citation type="submission" date="2023-05" db="EMBL/GenBank/DDBJ databases">
        <authorList>
            <consortium name="ELIXIR-Norway"/>
        </authorList>
    </citation>
    <scope>NUCLEOTIDE SEQUENCE</scope>
</reference>